<name>A0A0D0E3X6_9AGAM</name>
<keyword evidence="1" id="KW-0472">Membrane</keyword>
<keyword evidence="3" id="KW-1185">Reference proteome</keyword>
<proteinExistence type="predicted"/>
<reference evidence="3" key="2">
    <citation type="submission" date="2015-01" db="EMBL/GenBank/DDBJ databases">
        <title>Evolutionary Origins and Diversification of the Mycorrhizal Mutualists.</title>
        <authorList>
            <consortium name="DOE Joint Genome Institute"/>
            <consortium name="Mycorrhizal Genomics Consortium"/>
            <person name="Kohler A."/>
            <person name="Kuo A."/>
            <person name="Nagy L.G."/>
            <person name="Floudas D."/>
            <person name="Copeland A."/>
            <person name="Barry K.W."/>
            <person name="Cichocki N."/>
            <person name="Veneault-Fourrey C."/>
            <person name="LaButti K."/>
            <person name="Lindquist E.A."/>
            <person name="Lipzen A."/>
            <person name="Lundell T."/>
            <person name="Morin E."/>
            <person name="Murat C."/>
            <person name="Riley R."/>
            <person name="Ohm R."/>
            <person name="Sun H."/>
            <person name="Tunlid A."/>
            <person name="Henrissat B."/>
            <person name="Grigoriev I.V."/>
            <person name="Hibbett D.S."/>
            <person name="Martin F."/>
        </authorList>
    </citation>
    <scope>NUCLEOTIDE SEQUENCE [LARGE SCALE GENOMIC DNA]</scope>
    <source>
        <strain evidence="3">Ve08.2h10</strain>
    </source>
</reference>
<keyword evidence="1" id="KW-1133">Transmembrane helix</keyword>
<dbReference type="InParanoid" id="A0A0D0E3X6"/>
<dbReference type="AlphaFoldDB" id="A0A0D0E3X6"/>
<sequence>MPKNLTAKKYARSLIGGSLCGTIMEIMLAIVLALTTRCQTKGRARLPAISVRADAPLDLPFLTMGGEGCLGHSPALSHSRVLKVSGRGGRVCLSALMATPETKPMASDVSGMSRWDTSAGRHITCGSGRFLPRLMLDVNWTSLNEGITLSFQRKSDW</sequence>
<evidence type="ECO:0000256" key="1">
    <source>
        <dbReference type="SAM" id="Phobius"/>
    </source>
</evidence>
<dbReference type="EMBL" id="KN825023">
    <property type="protein sequence ID" value="KIK95749.1"/>
    <property type="molecule type" value="Genomic_DNA"/>
</dbReference>
<dbReference type="Proteomes" id="UP000054538">
    <property type="component" value="Unassembled WGS sequence"/>
</dbReference>
<evidence type="ECO:0000313" key="3">
    <source>
        <dbReference type="Proteomes" id="UP000054538"/>
    </source>
</evidence>
<feature type="transmembrane region" description="Helical" evidence="1">
    <location>
        <begin position="14"/>
        <end position="35"/>
    </location>
</feature>
<dbReference type="HOGENOM" id="CLU_1678486_0_0_1"/>
<keyword evidence="1" id="KW-0812">Transmembrane</keyword>
<reference evidence="2 3" key="1">
    <citation type="submission" date="2014-04" db="EMBL/GenBank/DDBJ databases">
        <authorList>
            <consortium name="DOE Joint Genome Institute"/>
            <person name="Kuo A."/>
            <person name="Kohler A."/>
            <person name="Jargeat P."/>
            <person name="Nagy L.G."/>
            <person name="Floudas D."/>
            <person name="Copeland A."/>
            <person name="Barry K.W."/>
            <person name="Cichocki N."/>
            <person name="Veneault-Fourrey C."/>
            <person name="LaButti K."/>
            <person name="Lindquist E.A."/>
            <person name="Lipzen A."/>
            <person name="Lundell T."/>
            <person name="Morin E."/>
            <person name="Murat C."/>
            <person name="Sun H."/>
            <person name="Tunlid A."/>
            <person name="Henrissat B."/>
            <person name="Grigoriev I.V."/>
            <person name="Hibbett D.S."/>
            <person name="Martin F."/>
            <person name="Nordberg H.P."/>
            <person name="Cantor M.N."/>
            <person name="Hua S.X."/>
        </authorList>
    </citation>
    <scope>NUCLEOTIDE SEQUENCE [LARGE SCALE GENOMIC DNA]</scope>
    <source>
        <strain evidence="2 3">Ve08.2h10</strain>
    </source>
</reference>
<organism evidence="2 3">
    <name type="scientific">Paxillus rubicundulus Ve08.2h10</name>
    <dbReference type="NCBI Taxonomy" id="930991"/>
    <lineage>
        <taxon>Eukaryota</taxon>
        <taxon>Fungi</taxon>
        <taxon>Dikarya</taxon>
        <taxon>Basidiomycota</taxon>
        <taxon>Agaricomycotina</taxon>
        <taxon>Agaricomycetes</taxon>
        <taxon>Agaricomycetidae</taxon>
        <taxon>Boletales</taxon>
        <taxon>Paxilineae</taxon>
        <taxon>Paxillaceae</taxon>
        <taxon>Paxillus</taxon>
    </lineage>
</organism>
<gene>
    <name evidence="2" type="ORF">PAXRUDRAFT_362594</name>
</gene>
<accession>A0A0D0E3X6</accession>
<protein>
    <submittedName>
        <fullName evidence="2">Uncharacterized protein</fullName>
    </submittedName>
</protein>
<evidence type="ECO:0000313" key="2">
    <source>
        <dbReference type="EMBL" id="KIK95749.1"/>
    </source>
</evidence>